<accession>A0A3N4NXN2</accession>
<dbReference type="Proteomes" id="UP000270856">
    <property type="component" value="Unassembled WGS sequence"/>
</dbReference>
<dbReference type="GO" id="GO:0005829">
    <property type="term" value="C:cytosol"/>
    <property type="evidence" value="ECO:0007669"/>
    <property type="project" value="TreeGrafter"/>
</dbReference>
<dbReference type="SUPFAM" id="SSF143456">
    <property type="entry name" value="VC0467-like"/>
    <property type="match status" value="1"/>
</dbReference>
<dbReference type="PANTHER" id="PTHR30327">
    <property type="entry name" value="UNCHARACTERIZED PROTEIN YQGE"/>
    <property type="match status" value="1"/>
</dbReference>
<organism evidence="3 4">
    <name type="scientific">Aureibaculum marinum</name>
    <dbReference type="NCBI Taxonomy" id="2487930"/>
    <lineage>
        <taxon>Bacteria</taxon>
        <taxon>Pseudomonadati</taxon>
        <taxon>Bacteroidota</taxon>
        <taxon>Flavobacteriia</taxon>
        <taxon>Flavobacteriales</taxon>
        <taxon>Flavobacteriaceae</taxon>
        <taxon>Aureibaculum</taxon>
    </lineage>
</organism>
<evidence type="ECO:0000313" key="3">
    <source>
        <dbReference type="EMBL" id="RPE00835.1"/>
    </source>
</evidence>
<dbReference type="HAMAP" id="MF_00758">
    <property type="entry name" value="UPF0301"/>
    <property type="match status" value="1"/>
</dbReference>
<proteinExistence type="inferred from homology"/>
<reference evidence="3 4" key="1">
    <citation type="submission" date="2018-11" db="EMBL/GenBank/DDBJ databases">
        <title>Aureibaculum marinum gen. nov., sp. nov., a member of the family Flavobacteriaceae isolated from the Bohai Sea.</title>
        <authorList>
            <person name="Ji X."/>
        </authorList>
    </citation>
    <scope>NUCLEOTIDE SEQUENCE [LARGE SCALE GENOMIC DNA]</scope>
    <source>
        <strain evidence="3 4">BH-SD17</strain>
    </source>
</reference>
<evidence type="ECO:0000313" key="4">
    <source>
        <dbReference type="Proteomes" id="UP000270856"/>
    </source>
</evidence>
<dbReference type="InterPro" id="IPR003774">
    <property type="entry name" value="AlgH-like"/>
</dbReference>
<dbReference type="EMBL" id="RPFJ01000001">
    <property type="protein sequence ID" value="RPE00835.1"/>
    <property type="molecule type" value="Genomic_DNA"/>
</dbReference>
<keyword evidence="4" id="KW-1185">Reference proteome</keyword>
<evidence type="ECO:0000256" key="2">
    <source>
        <dbReference type="HAMAP-Rule" id="MF_00758"/>
    </source>
</evidence>
<protein>
    <recommendedName>
        <fullName evidence="2">UPF0301 protein EGM88_00345</fullName>
    </recommendedName>
</protein>
<dbReference type="RefSeq" id="WP_123895890.1">
    <property type="nucleotide sequence ID" value="NZ_RPFJ01000001.1"/>
</dbReference>
<gene>
    <name evidence="3" type="ORF">EGM88_00345</name>
</gene>
<dbReference type="OrthoDB" id="9807486at2"/>
<comment type="similarity">
    <text evidence="1 2">Belongs to the UPF0301 (AlgH) family.</text>
</comment>
<name>A0A3N4NXN2_9FLAO</name>
<dbReference type="PANTHER" id="PTHR30327:SF1">
    <property type="entry name" value="UPF0301 PROTEIN YQGE"/>
    <property type="match status" value="1"/>
</dbReference>
<sequence>MAQIKLTKGKLLIAEPSILNDSSFNRSVILLSEHNEEGSIGFIINKPSKFVLGDLLPEIESDLIIYKGGPVSKENLYFVHRVPHLIPNSVTIADGIFWGGDFDAVQELLINNTLGKDDIRFFLGYSGWSKNQLQDELDTTSWIVIENKYQNIFDVSDQSFWKDQLMRFGGEYKLWANAPENPSLN</sequence>
<dbReference type="AlphaFoldDB" id="A0A3N4NXN2"/>
<dbReference type="Pfam" id="PF02622">
    <property type="entry name" value="DUF179"/>
    <property type="match status" value="1"/>
</dbReference>
<dbReference type="Gene3D" id="3.40.1740.10">
    <property type="entry name" value="VC0467-like"/>
    <property type="match status" value="1"/>
</dbReference>
<evidence type="ECO:0000256" key="1">
    <source>
        <dbReference type="ARBA" id="ARBA00009600"/>
    </source>
</evidence>
<comment type="caution">
    <text evidence="3">The sequence shown here is derived from an EMBL/GenBank/DDBJ whole genome shotgun (WGS) entry which is preliminary data.</text>
</comment>